<accession>A0A9D4MZZ9</accession>
<evidence type="ECO:0008006" key="3">
    <source>
        <dbReference type="Google" id="ProtNLM"/>
    </source>
</evidence>
<keyword evidence="2" id="KW-1185">Reference proteome</keyword>
<dbReference type="Proteomes" id="UP000828390">
    <property type="component" value="Unassembled WGS sequence"/>
</dbReference>
<evidence type="ECO:0000313" key="1">
    <source>
        <dbReference type="EMBL" id="KAH3884262.1"/>
    </source>
</evidence>
<reference evidence="1" key="1">
    <citation type="journal article" date="2019" name="bioRxiv">
        <title>The Genome of the Zebra Mussel, Dreissena polymorpha: A Resource for Invasive Species Research.</title>
        <authorList>
            <person name="McCartney M.A."/>
            <person name="Auch B."/>
            <person name="Kono T."/>
            <person name="Mallez S."/>
            <person name="Zhang Y."/>
            <person name="Obille A."/>
            <person name="Becker A."/>
            <person name="Abrahante J.E."/>
            <person name="Garbe J."/>
            <person name="Badalamenti J.P."/>
            <person name="Herman A."/>
            <person name="Mangelson H."/>
            <person name="Liachko I."/>
            <person name="Sullivan S."/>
            <person name="Sone E.D."/>
            <person name="Koren S."/>
            <person name="Silverstein K.A.T."/>
            <person name="Beckman K.B."/>
            <person name="Gohl D.M."/>
        </authorList>
    </citation>
    <scope>NUCLEOTIDE SEQUENCE</scope>
    <source>
        <strain evidence="1">Duluth1</strain>
        <tissue evidence="1">Whole animal</tissue>
    </source>
</reference>
<name>A0A9D4MZZ9_DREPO</name>
<gene>
    <name evidence="1" type="ORF">DPMN_008239</name>
</gene>
<dbReference type="Gene3D" id="3.40.50.1010">
    <property type="entry name" value="5'-nuclease"/>
    <property type="match status" value="1"/>
</dbReference>
<organism evidence="1 2">
    <name type="scientific">Dreissena polymorpha</name>
    <name type="common">Zebra mussel</name>
    <name type="synonym">Mytilus polymorpha</name>
    <dbReference type="NCBI Taxonomy" id="45954"/>
    <lineage>
        <taxon>Eukaryota</taxon>
        <taxon>Metazoa</taxon>
        <taxon>Spiralia</taxon>
        <taxon>Lophotrochozoa</taxon>
        <taxon>Mollusca</taxon>
        <taxon>Bivalvia</taxon>
        <taxon>Autobranchia</taxon>
        <taxon>Heteroconchia</taxon>
        <taxon>Euheterodonta</taxon>
        <taxon>Imparidentia</taxon>
        <taxon>Neoheterodontei</taxon>
        <taxon>Myida</taxon>
        <taxon>Dreissenoidea</taxon>
        <taxon>Dreissenidae</taxon>
        <taxon>Dreissena</taxon>
    </lineage>
</organism>
<reference evidence="1" key="2">
    <citation type="submission" date="2020-11" db="EMBL/GenBank/DDBJ databases">
        <authorList>
            <person name="McCartney M.A."/>
            <person name="Auch B."/>
            <person name="Kono T."/>
            <person name="Mallez S."/>
            <person name="Becker A."/>
            <person name="Gohl D.M."/>
            <person name="Silverstein K.A.T."/>
            <person name="Koren S."/>
            <person name="Bechman K.B."/>
            <person name="Herman A."/>
            <person name="Abrahante J.E."/>
            <person name="Garbe J."/>
        </authorList>
    </citation>
    <scope>NUCLEOTIDE SEQUENCE</scope>
    <source>
        <strain evidence="1">Duluth1</strain>
        <tissue evidence="1">Whole animal</tissue>
    </source>
</reference>
<protein>
    <recommendedName>
        <fullName evidence="3">PIN domain-containing protein</fullName>
    </recommendedName>
</protein>
<dbReference type="EMBL" id="JAIWYP010000001">
    <property type="protein sequence ID" value="KAH3884262.1"/>
    <property type="molecule type" value="Genomic_DNA"/>
</dbReference>
<evidence type="ECO:0000313" key="2">
    <source>
        <dbReference type="Proteomes" id="UP000828390"/>
    </source>
</evidence>
<sequence length="130" mass="14800">MFQPGEDEDEVSVEGDHDANVQELKARREELRLSCVSLLAARVLEKNKTHSIEMEVRPIFLIPDTNCFIDHLPSLQKLISYLLSGKPDNDDHRHKTKNAHLKALTSKGTVMETIAFRSEETDSSVCWFCC</sequence>
<dbReference type="AlphaFoldDB" id="A0A9D4MZZ9"/>
<comment type="caution">
    <text evidence="1">The sequence shown here is derived from an EMBL/GenBank/DDBJ whole genome shotgun (WGS) entry which is preliminary data.</text>
</comment>
<proteinExistence type="predicted"/>